<dbReference type="InterPro" id="IPR029068">
    <property type="entry name" value="Glyas_Bleomycin-R_OHBP_Dase"/>
</dbReference>
<dbReference type="InterPro" id="IPR037523">
    <property type="entry name" value="VOC_core"/>
</dbReference>
<comment type="caution">
    <text evidence="2">The sequence shown here is derived from an EMBL/GenBank/DDBJ whole genome shotgun (WGS) entry which is preliminary data.</text>
</comment>
<dbReference type="PANTHER" id="PTHR33993">
    <property type="entry name" value="GLYOXALASE-RELATED"/>
    <property type="match status" value="1"/>
</dbReference>
<evidence type="ECO:0000313" key="3">
    <source>
        <dbReference type="Proteomes" id="UP000450000"/>
    </source>
</evidence>
<name>A0A6N7KRU9_9ACTN</name>
<dbReference type="Proteomes" id="UP000450000">
    <property type="component" value="Unassembled WGS sequence"/>
</dbReference>
<dbReference type="SUPFAM" id="SSF54593">
    <property type="entry name" value="Glyoxalase/Bleomycin resistance protein/Dihydroxybiphenyl dioxygenase"/>
    <property type="match status" value="2"/>
</dbReference>
<dbReference type="Pfam" id="PF00903">
    <property type="entry name" value="Glyoxalase"/>
    <property type="match status" value="1"/>
</dbReference>
<protein>
    <submittedName>
        <fullName evidence="2">VOC family protein</fullName>
    </submittedName>
</protein>
<dbReference type="OrthoDB" id="9793039at2"/>
<accession>A0A6N7KRU9</accession>
<gene>
    <name evidence="2" type="ORF">F7Q99_19145</name>
</gene>
<sequence>MLTTAYRPGSPVWLDLSSPDTRASVDFYTTLFGWTFDSAGPEAGGYGFFQLDDRTVAALGPLAEDNALPAWTLYFHTPDADRTTELVRQAGGRVRFAPFNVFTAGRMAGYTDPIGAEFAVWQPHDTPGLDVVTEEGSLCWTECYSVDAERSKAFYRAVFGWQEQDVPIGEALYTVLTPAGGGTDDAHGGIMQLGPEQTAAGTTSHWLPYFEVPNVDASLAIASTLGATVRIAAMDVHGVGRLAQLHDPHGAVFAVITSAKPGE</sequence>
<dbReference type="AlphaFoldDB" id="A0A6N7KRU9"/>
<proteinExistence type="predicted"/>
<feature type="domain" description="VOC" evidence="1">
    <location>
        <begin position="10"/>
        <end position="123"/>
    </location>
</feature>
<organism evidence="2 3">
    <name type="scientific">Streptomyces kaniharaensis</name>
    <dbReference type="NCBI Taxonomy" id="212423"/>
    <lineage>
        <taxon>Bacteria</taxon>
        <taxon>Bacillati</taxon>
        <taxon>Actinomycetota</taxon>
        <taxon>Actinomycetes</taxon>
        <taxon>Kitasatosporales</taxon>
        <taxon>Streptomycetaceae</taxon>
        <taxon>Streptomyces</taxon>
    </lineage>
</organism>
<dbReference type="CDD" id="cd07247">
    <property type="entry name" value="SgaA_N_like"/>
    <property type="match status" value="2"/>
</dbReference>
<evidence type="ECO:0000313" key="2">
    <source>
        <dbReference type="EMBL" id="MQS14326.1"/>
    </source>
</evidence>
<dbReference type="InterPro" id="IPR004360">
    <property type="entry name" value="Glyas_Fos-R_dOase_dom"/>
</dbReference>
<dbReference type="InterPro" id="IPR041581">
    <property type="entry name" value="Glyoxalase_6"/>
</dbReference>
<reference evidence="2 3" key="1">
    <citation type="submission" date="2019-09" db="EMBL/GenBank/DDBJ databases">
        <title>Genome Sequences of Streptomyces kaniharaensis ATCC 21070.</title>
        <authorList>
            <person name="Zhu W."/>
            <person name="De Crecy-Lagard V."/>
            <person name="Richards N.G."/>
        </authorList>
    </citation>
    <scope>NUCLEOTIDE SEQUENCE [LARGE SCALE GENOMIC DNA]</scope>
    <source>
        <strain evidence="2 3">SF-557</strain>
    </source>
</reference>
<dbReference type="RefSeq" id="WP_153463045.1">
    <property type="nucleotide sequence ID" value="NZ_WBOF01000001.1"/>
</dbReference>
<dbReference type="PANTHER" id="PTHR33993:SF10">
    <property type="entry name" value="CONSERVED PROTEIN"/>
    <property type="match status" value="1"/>
</dbReference>
<dbReference type="InterPro" id="IPR052164">
    <property type="entry name" value="Anthracycline_SecMetBiosynth"/>
</dbReference>
<feature type="domain" description="VOC" evidence="1">
    <location>
        <begin position="137"/>
        <end position="258"/>
    </location>
</feature>
<evidence type="ECO:0000259" key="1">
    <source>
        <dbReference type="PROSITE" id="PS51819"/>
    </source>
</evidence>
<keyword evidence="3" id="KW-1185">Reference proteome</keyword>
<dbReference type="Pfam" id="PF18029">
    <property type="entry name" value="Glyoxalase_6"/>
    <property type="match status" value="1"/>
</dbReference>
<dbReference type="EMBL" id="WBOF01000001">
    <property type="protein sequence ID" value="MQS14326.1"/>
    <property type="molecule type" value="Genomic_DNA"/>
</dbReference>
<dbReference type="Gene3D" id="3.10.180.10">
    <property type="entry name" value="2,3-Dihydroxybiphenyl 1,2-Dioxygenase, domain 1"/>
    <property type="match status" value="2"/>
</dbReference>
<dbReference type="PROSITE" id="PS51819">
    <property type="entry name" value="VOC"/>
    <property type="match status" value="2"/>
</dbReference>